<organism evidence="1 2">
    <name type="scientific">Acropora cervicornis</name>
    <name type="common">Staghorn coral</name>
    <dbReference type="NCBI Taxonomy" id="6130"/>
    <lineage>
        <taxon>Eukaryota</taxon>
        <taxon>Metazoa</taxon>
        <taxon>Cnidaria</taxon>
        <taxon>Anthozoa</taxon>
        <taxon>Hexacorallia</taxon>
        <taxon>Scleractinia</taxon>
        <taxon>Astrocoeniina</taxon>
        <taxon>Acroporidae</taxon>
        <taxon>Acropora</taxon>
    </lineage>
</organism>
<keyword evidence="2" id="KW-1185">Reference proteome</keyword>
<evidence type="ECO:0000313" key="1">
    <source>
        <dbReference type="EMBL" id="KAK2561101.1"/>
    </source>
</evidence>
<dbReference type="Proteomes" id="UP001249851">
    <property type="component" value="Unassembled WGS sequence"/>
</dbReference>
<reference evidence="1" key="1">
    <citation type="journal article" date="2023" name="G3 (Bethesda)">
        <title>Whole genome assembly and annotation of the endangered Caribbean coral Acropora cervicornis.</title>
        <authorList>
            <person name="Selwyn J.D."/>
            <person name="Vollmer S.V."/>
        </authorList>
    </citation>
    <scope>NUCLEOTIDE SEQUENCE</scope>
    <source>
        <strain evidence="1">K2</strain>
    </source>
</reference>
<accession>A0AAD9QGV8</accession>
<evidence type="ECO:0000313" key="2">
    <source>
        <dbReference type="Proteomes" id="UP001249851"/>
    </source>
</evidence>
<proteinExistence type="predicted"/>
<sequence>FDAQQLFCRIITAVL</sequence>
<comment type="caution">
    <text evidence="1">The sequence shown here is derived from an EMBL/GenBank/DDBJ whole genome shotgun (WGS) entry which is preliminary data.</text>
</comment>
<name>A0AAD9QGV8_ACRCE</name>
<dbReference type="EMBL" id="JARQWQ010000034">
    <property type="protein sequence ID" value="KAK2561101.1"/>
    <property type="molecule type" value="Genomic_DNA"/>
</dbReference>
<feature type="non-terminal residue" evidence="1">
    <location>
        <position position="1"/>
    </location>
</feature>
<reference evidence="1" key="2">
    <citation type="journal article" date="2023" name="Science">
        <title>Genomic signatures of disease resistance in endangered staghorn corals.</title>
        <authorList>
            <person name="Vollmer S.V."/>
            <person name="Selwyn J.D."/>
            <person name="Despard B.A."/>
            <person name="Roesel C.L."/>
        </authorList>
    </citation>
    <scope>NUCLEOTIDE SEQUENCE</scope>
    <source>
        <strain evidence="1">K2</strain>
    </source>
</reference>
<protein>
    <submittedName>
        <fullName evidence="1">Uncharacterized protein</fullName>
    </submittedName>
</protein>
<gene>
    <name evidence="1" type="ORF">P5673_016239</name>
</gene>